<dbReference type="Gene3D" id="1.10.530.10">
    <property type="match status" value="1"/>
</dbReference>
<comment type="caution">
    <text evidence="2">The sequence shown here is derived from an EMBL/GenBank/DDBJ whole genome shotgun (WGS) entry which is preliminary data.</text>
</comment>
<dbReference type="SUPFAM" id="SSF53955">
    <property type="entry name" value="Lysozyme-like"/>
    <property type="match status" value="1"/>
</dbReference>
<dbReference type="PANTHER" id="PTHR30163:SF8">
    <property type="entry name" value="LYTIC MUREIN TRANSGLYCOSYLASE"/>
    <property type="match status" value="1"/>
</dbReference>
<dbReference type="PANTHER" id="PTHR30163">
    <property type="entry name" value="MEMBRANE-BOUND LYTIC MUREIN TRANSGLYCOSYLASE B"/>
    <property type="match status" value="1"/>
</dbReference>
<protein>
    <submittedName>
        <fullName evidence="2">Lytic murein transglycosylase</fullName>
        <ecNumber evidence="2">2.4.-.-</ecNumber>
    </submittedName>
</protein>
<dbReference type="GO" id="GO:0016757">
    <property type="term" value="F:glycosyltransferase activity"/>
    <property type="evidence" value="ECO:0007669"/>
    <property type="project" value="UniProtKB-KW"/>
</dbReference>
<gene>
    <name evidence="2" type="ORF">RIL96_07820</name>
</gene>
<keyword evidence="2" id="KW-0328">Glycosyltransferase</keyword>
<evidence type="ECO:0000313" key="2">
    <source>
        <dbReference type="EMBL" id="MDR8019473.1"/>
    </source>
</evidence>
<feature type="domain" description="Transglycosylase SLT" evidence="1">
    <location>
        <begin position="106"/>
        <end position="170"/>
    </location>
</feature>
<dbReference type="Pfam" id="PF13406">
    <property type="entry name" value="SLT_2"/>
    <property type="match status" value="1"/>
</dbReference>
<dbReference type="RefSeq" id="WP_310548463.1">
    <property type="nucleotide sequence ID" value="NZ_JAVKGR010000007.1"/>
</dbReference>
<dbReference type="InterPro" id="IPR031304">
    <property type="entry name" value="SLT_2"/>
</dbReference>
<evidence type="ECO:0000259" key="1">
    <source>
        <dbReference type="Pfam" id="PF13406"/>
    </source>
</evidence>
<evidence type="ECO:0000313" key="3">
    <source>
        <dbReference type="Proteomes" id="UP001251870"/>
    </source>
</evidence>
<proteinExistence type="predicted"/>
<dbReference type="EC" id="2.4.-.-" evidence="2"/>
<dbReference type="EMBL" id="JAVKGR010000007">
    <property type="protein sequence ID" value="MDR8019473.1"/>
    <property type="molecule type" value="Genomic_DNA"/>
</dbReference>
<dbReference type="CDD" id="cd13399">
    <property type="entry name" value="Slt35-like"/>
    <property type="match status" value="1"/>
</dbReference>
<dbReference type="InterPro" id="IPR043426">
    <property type="entry name" value="MltB-like"/>
</dbReference>
<accession>A0ABU2DSI8</accession>
<dbReference type="InterPro" id="IPR023346">
    <property type="entry name" value="Lysozyme-like_dom_sf"/>
</dbReference>
<keyword evidence="2" id="KW-0808">Transferase</keyword>
<dbReference type="Proteomes" id="UP001251870">
    <property type="component" value="Unassembled WGS sequence"/>
</dbReference>
<reference evidence="2 3" key="1">
    <citation type="submission" date="2023-09" db="EMBL/GenBank/DDBJ databases">
        <title>Description of three actinobacteria isolated from air of manufacturing shop in a pharmaceutical factory.</title>
        <authorList>
            <person name="Zhang D.-F."/>
        </authorList>
    </citation>
    <scope>NUCLEOTIDE SEQUENCE [LARGE SCALE GENOMIC DNA]</scope>
    <source>
        <strain evidence="2 3">LY-0111</strain>
    </source>
</reference>
<name>A0ABU2DSI8_9MICC</name>
<organism evidence="2 3">
    <name type="scientific">Nesterenkonia aerolata</name>
    <dbReference type="NCBI Taxonomy" id="3074079"/>
    <lineage>
        <taxon>Bacteria</taxon>
        <taxon>Bacillati</taxon>
        <taxon>Actinomycetota</taxon>
        <taxon>Actinomycetes</taxon>
        <taxon>Micrococcales</taxon>
        <taxon>Micrococcaceae</taxon>
        <taxon>Nesterenkonia</taxon>
    </lineage>
</organism>
<sequence>MSDLVADEWVVQVAEQTDIPERALASYAGAAIALRAEQPECGLGWNTLAGIGEVETGHGTYGGAEIGDDGRAEPEIVGPVLDGGDGVAEIPDTDGGELDGDERWDRAVGPMQFIPSTWEAWSQDGTGDGSLDVHHIDDAALTAAAYLCGQDEDMTTDNGWNAAVNAYNRSVAYAVDVAGAAEQYARDSESTE</sequence>
<keyword evidence="3" id="KW-1185">Reference proteome</keyword>